<evidence type="ECO:0000259" key="2">
    <source>
        <dbReference type="Pfam" id="PF00892"/>
    </source>
</evidence>
<dbReference type="GO" id="GO:0016020">
    <property type="term" value="C:membrane"/>
    <property type="evidence" value="ECO:0007669"/>
    <property type="project" value="InterPro"/>
</dbReference>
<keyword evidence="1" id="KW-0472">Membrane</keyword>
<dbReference type="Pfam" id="PF00892">
    <property type="entry name" value="EamA"/>
    <property type="match status" value="2"/>
</dbReference>
<feature type="domain" description="EamA" evidence="2">
    <location>
        <begin position="18"/>
        <end position="148"/>
    </location>
</feature>
<dbReference type="InterPro" id="IPR000620">
    <property type="entry name" value="EamA_dom"/>
</dbReference>
<feature type="transmembrane region" description="Helical" evidence="1">
    <location>
        <begin position="279"/>
        <end position="297"/>
    </location>
</feature>
<keyword evidence="1" id="KW-1133">Transmembrane helix</keyword>
<feature type="transmembrane region" description="Helical" evidence="1">
    <location>
        <begin position="253"/>
        <end position="273"/>
    </location>
</feature>
<dbReference type="InterPro" id="IPR037185">
    <property type="entry name" value="EmrE-like"/>
</dbReference>
<name>A0A975GW95_9CAUL</name>
<feature type="transmembrane region" description="Helical" evidence="1">
    <location>
        <begin position="17"/>
        <end position="37"/>
    </location>
</feature>
<dbReference type="SUPFAM" id="SSF103481">
    <property type="entry name" value="Multidrug resistance efflux transporter EmrE"/>
    <property type="match status" value="2"/>
</dbReference>
<protein>
    <submittedName>
        <fullName evidence="3">EamA family transporter</fullName>
    </submittedName>
</protein>
<feature type="domain" description="EamA" evidence="2">
    <location>
        <begin position="163"/>
        <end position="294"/>
    </location>
</feature>
<keyword evidence="4" id="KW-1185">Reference proteome</keyword>
<accession>A0A975GW95</accession>
<dbReference type="KEGG" id="bgoe:IFJ75_00880"/>
<sequence length="320" mass="33125">MTCSASPDASKLATSRAFALIVLMLAAAVLGLAPVLVRLTETGPASAGFWRLVFALPLLLAFVGRPASMGGAGIGRPGKWMALAGMFFALDMSFWHYGLYLTSVANATVLCNLTPVIVTLFAWVVLRQRPRSLFLVALALSMVGAAAMALGANHSGGADRSLLGDALSLSVTLWYAAYFLTIQAARKTASAQRVMLWSTAVGAPLMLLAALIMGEQIVPTGPAGWVACIGLGLVHVAGQGGVAWALGKLPATITAVTILVQPVVAGLVSWWVFGETLTPVQALGGTLVLAAIVLAQWSTRKSESQTKTGVGSEDPTPANL</sequence>
<reference evidence="3" key="1">
    <citation type="submission" date="2020-09" db="EMBL/GenBank/DDBJ databases">
        <title>Brevundimonas sp. LVF2 isolated from a puddle in Goettingen, Germany.</title>
        <authorList>
            <person name="Friedrich I."/>
            <person name="Klassen A."/>
            <person name="Hannes N."/>
            <person name="Schneider D."/>
            <person name="Hertel R."/>
            <person name="Daniel R."/>
        </authorList>
    </citation>
    <scope>NUCLEOTIDE SEQUENCE</scope>
    <source>
        <strain evidence="3">LVF2</strain>
    </source>
</reference>
<dbReference type="AlphaFoldDB" id="A0A975GW95"/>
<feature type="transmembrane region" description="Helical" evidence="1">
    <location>
        <begin position="162"/>
        <end position="182"/>
    </location>
</feature>
<dbReference type="EMBL" id="CP062222">
    <property type="protein sequence ID" value="QTC91524.1"/>
    <property type="molecule type" value="Genomic_DNA"/>
</dbReference>
<organism evidence="3 4">
    <name type="scientific">Brevundimonas goettingensis</name>
    <dbReference type="NCBI Taxonomy" id="2774190"/>
    <lineage>
        <taxon>Bacteria</taxon>
        <taxon>Pseudomonadati</taxon>
        <taxon>Pseudomonadota</taxon>
        <taxon>Alphaproteobacteria</taxon>
        <taxon>Caulobacterales</taxon>
        <taxon>Caulobacteraceae</taxon>
        <taxon>Brevundimonas</taxon>
    </lineage>
</organism>
<feature type="transmembrane region" description="Helical" evidence="1">
    <location>
        <begin position="80"/>
        <end position="98"/>
    </location>
</feature>
<feature type="transmembrane region" description="Helical" evidence="1">
    <location>
        <begin position="133"/>
        <end position="150"/>
    </location>
</feature>
<evidence type="ECO:0000313" key="4">
    <source>
        <dbReference type="Proteomes" id="UP000663918"/>
    </source>
</evidence>
<dbReference type="Proteomes" id="UP000663918">
    <property type="component" value="Chromosome"/>
</dbReference>
<dbReference type="PANTHER" id="PTHR22911">
    <property type="entry name" value="ACYL-MALONYL CONDENSING ENZYME-RELATED"/>
    <property type="match status" value="1"/>
</dbReference>
<feature type="transmembrane region" description="Helical" evidence="1">
    <location>
        <begin position="194"/>
        <end position="212"/>
    </location>
</feature>
<gene>
    <name evidence="3" type="ORF">IFJ75_00880</name>
</gene>
<feature type="transmembrane region" description="Helical" evidence="1">
    <location>
        <begin position="49"/>
        <end position="68"/>
    </location>
</feature>
<proteinExistence type="predicted"/>
<evidence type="ECO:0000313" key="3">
    <source>
        <dbReference type="EMBL" id="QTC91524.1"/>
    </source>
</evidence>
<dbReference type="Gene3D" id="1.10.3730.20">
    <property type="match status" value="1"/>
</dbReference>
<feature type="transmembrane region" description="Helical" evidence="1">
    <location>
        <begin position="224"/>
        <end position="246"/>
    </location>
</feature>
<feature type="transmembrane region" description="Helical" evidence="1">
    <location>
        <begin position="104"/>
        <end position="126"/>
    </location>
</feature>
<keyword evidence="1" id="KW-0812">Transmembrane</keyword>
<dbReference type="RefSeq" id="WP_207870702.1">
    <property type="nucleotide sequence ID" value="NZ_CP062222.1"/>
</dbReference>
<evidence type="ECO:0000256" key="1">
    <source>
        <dbReference type="SAM" id="Phobius"/>
    </source>
</evidence>